<dbReference type="Pfam" id="PF04237">
    <property type="entry name" value="YjbR"/>
    <property type="match status" value="1"/>
</dbReference>
<reference evidence="2" key="1">
    <citation type="submission" date="2019-04" db="EMBL/GenBank/DDBJ databases">
        <title>Nocardioides xinjiangensis sp. nov.</title>
        <authorList>
            <person name="Liu S."/>
        </authorList>
    </citation>
    <scope>NUCLEOTIDE SEQUENCE [LARGE SCALE GENOMIC DNA]</scope>
    <source>
        <strain evidence="2">18</strain>
    </source>
</reference>
<accession>A0A4S8QQ80</accession>
<reference evidence="1 2" key="2">
    <citation type="submission" date="2019-05" db="EMBL/GenBank/DDBJ databases">
        <title>Glycomyces buryatensis sp. nov.</title>
        <authorList>
            <person name="Nikitina E."/>
        </authorList>
    </citation>
    <scope>NUCLEOTIDE SEQUENCE [LARGE SCALE GENOMIC DNA]</scope>
    <source>
        <strain evidence="1 2">18</strain>
    </source>
</reference>
<dbReference type="EMBL" id="STGY01000010">
    <property type="protein sequence ID" value="THV42874.1"/>
    <property type="molecule type" value="Genomic_DNA"/>
</dbReference>
<sequence>MPTWDDVVAIAQRFPQVEEGTHWNTPSLRVGGKFFARLRSEAEGGLAIACDPSEKEALLAEGDPAFYTTPHYDGYAMILIDLDKIKVRRLEEIVEDAWFLKAPARVRKAYEAAGE</sequence>
<evidence type="ECO:0000313" key="1">
    <source>
        <dbReference type="EMBL" id="THV42874.1"/>
    </source>
</evidence>
<dbReference type="OrthoDB" id="954305at2"/>
<keyword evidence="2" id="KW-1185">Reference proteome</keyword>
<dbReference type="AlphaFoldDB" id="A0A4S8QQ80"/>
<dbReference type="InterPro" id="IPR038056">
    <property type="entry name" value="YjbR-like_sf"/>
</dbReference>
<dbReference type="SUPFAM" id="SSF142906">
    <property type="entry name" value="YjbR-like"/>
    <property type="match status" value="1"/>
</dbReference>
<dbReference type="Gene3D" id="3.90.1150.30">
    <property type="match status" value="1"/>
</dbReference>
<evidence type="ECO:0008006" key="3">
    <source>
        <dbReference type="Google" id="ProtNLM"/>
    </source>
</evidence>
<dbReference type="Proteomes" id="UP000308760">
    <property type="component" value="Unassembled WGS sequence"/>
</dbReference>
<comment type="caution">
    <text evidence="1">The sequence shown here is derived from an EMBL/GenBank/DDBJ whole genome shotgun (WGS) entry which is preliminary data.</text>
</comment>
<protein>
    <recommendedName>
        <fullName evidence="3">MmcQ/YjbR family DNA-binding protein</fullName>
    </recommendedName>
</protein>
<evidence type="ECO:0000313" key="2">
    <source>
        <dbReference type="Proteomes" id="UP000308760"/>
    </source>
</evidence>
<proteinExistence type="predicted"/>
<name>A0A4S8QQ80_9ACTN</name>
<dbReference type="RefSeq" id="WP_136533205.1">
    <property type="nucleotide sequence ID" value="NZ_STGY01000010.1"/>
</dbReference>
<organism evidence="1 2">
    <name type="scientific">Glycomyces buryatensis</name>
    <dbReference type="NCBI Taxonomy" id="2570927"/>
    <lineage>
        <taxon>Bacteria</taxon>
        <taxon>Bacillati</taxon>
        <taxon>Actinomycetota</taxon>
        <taxon>Actinomycetes</taxon>
        <taxon>Glycomycetales</taxon>
        <taxon>Glycomycetaceae</taxon>
        <taxon>Glycomyces</taxon>
    </lineage>
</organism>
<gene>
    <name evidence="1" type="ORF">FAB82_03755</name>
</gene>
<dbReference type="InterPro" id="IPR058532">
    <property type="entry name" value="YjbR/MT2646/Rv2570-like"/>
</dbReference>